<dbReference type="InterPro" id="IPR003333">
    <property type="entry name" value="CMAS"/>
</dbReference>
<evidence type="ECO:0000313" key="8">
    <source>
        <dbReference type="Proteomes" id="UP000029224"/>
    </source>
</evidence>
<comment type="caution">
    <text evidence="7">The sequence shown here is derived from an EMBL/GenBank/DDBJ whole genome shotgun (WGS) entry which is preliminary data.</text>
</comment>
<reference evidence="7 8" key="2">
    <citation type="submission" date="2014-09" db="EMBL/GenBank/DDBJ databases">
        <authorList>
            <consortium name="NBRP consortium"/>
            <person name="Sawabe T."/>
            <person name="Meirelles P."/>
            <person name="Nakanishi M."/>
            <person name="Sayaka M."/>
            <person name="Hattori M."/>
            <person name="Ohkuma M."/>
        </authorList>
    </citation>
    <scope>NUCLEOTIDE SEQUENCE [LARGE SCALE GENOMIC DNA]</scope>
    <source>
        <strain evidence="7 8">JCM 19240</strain>
    </source>
</reference>
<gene>
    <name evidence="7" type="ORF">JCM19240_3843</name>
</gene>
<evidence type="ECO:0000256" key="2">
    <source>
        <dbReference type="ARBA" id="ARBA00022603"/>
    </source>
</evidence>
<dbReference type="GO" id="GO:0008825">
    <property type="term" value="F:cyclopropane-fatty-acyl-phospholipid synthase activity"/>
    <property type="evidence" value="ECO:0007669"/>
    <property type="project" value="UniProtKB-EC"/>
</dbReference>
<protein>
    <submittedName>
        <fullName evidence="7">Cyclopropane-fatty-acyl-phospholipid synthase plant type</fullName>
        <ecNumber evidence="7">2.1.1.79</ecNumber>
    </submittedName>
</protein>
<dbReference type="PANTHER" id="PTHR43667">
    <property type="entry name" value="CYCLOPROPANE-FATTY-ACYL-PHOSPHOLIPID SYNTHASE"/>
    <property type="match status" value="1"/>
</dbReference>
<evidence type="ECO:0000256" key="1">
    <source>
        <dbReference type="ARBA" id="ARBA00010815"/>
    </source>
</evidence>
<evidence type="ECO:0000256" key="4">
    <source>
        <dbReference type="ARBA" id="ARBA00022691"/>
    </source>
</evidence>
<evidence type="ECO:0000256" key="3">
    <source>
        <dbReference type="ARBA" id="ARBA00022679"/>
    </source>
</evidence>
<dbReference type="PIRSF" id="PIRSF003085">
    <property type="entry name" value="CMAS"/>
    <property type="match status" value="1"/>
</dbReference>
<dbReference type="SUPFAM" id="SSF53335">
    <property type="entry name" value="S-adenosyl-L-methionine-dependent methyltransferases"/>
    <property type="match status" value="1"/>
</dbReference>
<dbReference type="CDD" id="cd02440">
    <property type="entry name" value="AdoMet_MTases"/>
    <property type="match status" value="1"/>
</dbReference>
<evidence type="ECO:0000256" key="5">
    <source>
        <dbReference type="ARBA" id="ARBA00023098"/>
    </source>
</evidence>
<feature type="active site" evidence="6">
    <location>
        <position position="398"/>
    </location>
</feature>
<dbReference type="AlphaFoldDB" id="A0A090U1J3"/>
<dbReference type="Gene3D" id="3.40.50.150">
    <property type="entry name" value="Vaccinia Virus protein VP39"/>
    <property type="match status" value="1"/>
</dbReference>
<dbReference type="EMBL" id="BBMT01000013">
    <property type="protein sequence ID" value="GAL36877.1"/>
    <property type="molecule type" value="Genomic_DNA"/>
</dbReference>
<accession>A0A090U1J3</accession>
<name>A0A090U1J3_9VIBR</name>
<dbReference type="GO" id="GO:0032259">
    <property type="term" value="P:methylation"/>
    <property type="evidence" value="ECO:0007669"/>
    <property type="project" value="UniProtKB-KW"/>
</dbReference>
<dbReference type="EC" id="2.1.1.79" evidence="7"/>
<keyword evidence="2 7" id="KW-0489">Methyltransferase</keyword>
<dbReference type="Proteomes" id="UP000029224">
    <property type="component" value="Unassembled WGS sequence"/>
</dbReference>
<comment type="similarity">
    <text evidence="1">Belongs to the CFA/CMAS family.</text>
</comment>
<dbReference type="OrthoDB" id="9782855at2"/>
<reference evidence="7 8" key="1">
    <citation type="submission" date="2014-09" db="EMBL/GenBank/DDBJ databases">
        <title>Vibrio maritimus JCM 19240. (C210) whole genome shotgun sequence.</title>
        <authorList>
            <person name="Sawabe T."/>
            <person name="Meirelles P."/>
            <person name="Nakanishi M."/>
            <person name="Sayaka M."/>
            <person name="Hattori M."/>
            <person name="Ohkuma M."/>
        </authorList>
    </citation>
    <scope>NUCLEOTIDE SEQUENCE [LARGE SCALE GENOMIC DNA]</scope>
    <source>
        <strain evidence="7 8">JCM 19240</strain>
    </source>
</reference>
<keyword evidence="8" id="KW-1185">Reference proteome</keyword>
<dbReference type="GO" id="GO:0008610">
    <property type="term" value="P:lipid biosynthetic process"/>
    <property type="evidence" value="ECO:0007669"/>
    <property type="project" value="InterPro"/>
</dbReference>
<evidence type="ECO:0000313" key="7">
    <source>
        <dbReference type="EMBL" id="GAL36877.1"/>
    </source>
</evidence>
<dbReference type="InterPro" id="IPR029063">
    <property type="entry name" value="SAM-dependent_MTases_sf"/>
</dbReference>
<keyword evidence="5" id="KW-0443">Lipid metabolism</keyword>
<keyword evidence="3 7" id="KW-0808">Transferase</keyword>
<evidence type="ECO:0000256" key="6">
    <source>
        <dbReference type="PIRSR" id="PIRSR003085-1"/>
    </source>
</evidence>
<organism evidence="7 8">
    <name type="scientific">Vibrio maritimus</name>
    <dbReference type="NCBI Taxonomy" id="990268"/>
    <lineage>
        <taxon>Bacteria</taxon>
        <taxon>Pseudomonadati</taxon>
        <taxon>Pseudomonadota</taxon>
        <taxon>Gammaproteobacteria</taxon>
        <taxon>Vibrionales</taxon>
        <taxon>Vibrionaceae</taxon>
        <taxon>Vibrio</taxon>
    </lineage>
</organism>
<dbReference type="InterPro" id="IPR050723">
    <property type="entry name" value="CFA/CMAS"/>
</dbReference>
<dbReference type="PANTHER" id="PTHR43667:SF2">
    <property type="entry name" value="FATTY ACID C-METHYL TRANSFERASE"/>
    <property type="match status" value="1"/>
</dbReference>
<sequence length="418" mass="47701">MLQTTSLDVPKTLTGLQKTAKGVAFGCLQKLEIGTLTIIESFSSDGASTRQVEERFGSPRSNEPAAVIEVKHPEFYRRLLQGGSIAAGEAYMDDWWDSPDLSALMELMALNLAALDSIEDKSSLLTRIMYKLGHWVNRNTVSKSKENIEAHYDLGNSLYETFLDERMLYSSGVYQKDTDTLEQAQINKMDRLCQQLKLQPSDHVIEIGTGWGGMAIYMAKHYGCRVTTTTISEEQYAYAQQRVAEEGLTDKIILLKQDYRLLEGQFDKLVSIEMIEAVGKQFLVSYLKKCQSLLKPKGLMAIQAITIADQRYDYYSDNVDFIQKYIFPGGFLPSITALTSNTTKHTDLIVRDLFDIGQDYAKTLVDWRLRFEAALTRVRELGYDERFIRMWRYYFCYCEGGFRAKSISTVHITFQRGQ</sequence>
<keyword evidence="4" id="KW-0949">S-adenosyl-L-methionine</keyword>
<dbReference type="Pfam" id="PF02353">
    <property type="entry name" value="CMAS"/>
    <property type="match status" value="1"/>
</dbReference>
<proteinExistence type="inferred from homology"/>